<feature type="region of interest" description="Disordered" evidence="8">
    <location>
        <begin position="374"/>
        <end position="444"/>
    </location>
</feature>
<sequence>MNPQPPHHSTPDAGTPSTFHSLGIAKNLLNVLDSANFVTPTPIQQKAIPVAIEGKDVIGIAQTGTGKTLAFGIPMIQRLGLHKGRGLVILPTRELALQVDETIQKIGRSLGLRTAVLIGGESMGKQINAIKNRPHVVVATPGRLIDHLRQKTVALNEVNILVLDEADRMFDMGFAPQLKQILSAVPKERQTMLFSATMPPEIVKIATAHMSLPLRVEVAPTGTAAERVEQELFIVKRDEKGRLLGKLLTEYSGTVLVFSRTKHGAKRITRLIREWGHTAAEIHSNRSLAQRKDALQGFKSGKYRVLVATDIAARGIDVTGIELVINYDLPDNSEDYVHRIGRTGRAGRHGRAISFAEPGQRDEIRSIERVIRQPLPQSKMPELPPAVDQPYHPETDRQRGGGRPARSFAGHHRRSSESGSRPAKTGRRPYRHGVGHSRPSGART</sequence>
<dbReference type="GO" id="GO:0005829">
    <property type="term" value="C:cytosol"/>
    <property type="evidence" value="ECO:0007669"/>
    <property type="project" value="TreeGrafter"/>
</dbReference>
<dbReference type="SMART" id="SM00490">
    <property type="entry name" value="HELICc"/>
    <property type="match status" value="1"/>
</dbReference>
<evidence type="ECO:0000256" key="8">
    <source>
        <dbReference type="SAM" id="MobiDB-lite"/>
    </source>
</evidence>
<dbReference type="InterPro" id="IPR014014">
    <property type="entry name" value="RNA_helicase_DEAD_Q_motif"/>
</dbReference>
<reference evidence="12 13" key="1">
    <citation type="journal article" date="2015" name="Nature">
        <title>rRNA introns, odd ribosomes, and small enigmatic genomes across a large radiation of phyla.</title>
        <authorList>
            <person name="Brown C.T."/>
            <person name="Hug L.A."/>
            <person name="Thomas B.C."/>
            <person name="Sharon I."/>
            <person name="Castelle C.J."/>
            <person name="Singh A."/>
            <person name="Wilkins M.J."/>
            <person name="Williams K.H."/>
            <person name="Banfield J.F."/>
        </authorList>
    </citation>
    <scope>NUCLEOTIDE SEQUENCE [LARGE SCALE GENOMIC DNA]</scope>
</reference>
<keyword evidence="1 7" id="KW-0547">Nucleotide-binding</keyword>
<evidence type="ECO:0000256" key="1">
    <source>
        <dbReference type="ARBA" id="ARBA00022741"/>
    </source>
</evidence>
<evidence type="ECO:0000259" key="10">
    <source>
        <dbReference type="PROSITE" id="PS51194"/>
    </source>
</evidence>
<dbReference type="InterPro" id="IPR027417">
    <property type="entry name" value="P-loop_NTPase"/>
</dbReference>
<evidence type="ECO:0000259" key="9">
    <source>
        <dbReference type="PROSITE" id="PS51192"/>
    </source>
</evidence>
<evidence type="ECO:0000256" key="2">
    <source>
        <dbReference type="ARBA" id="ARBA00022801"/>
    </source>
</evidence>
<proteinExistence type="inferred from homology"/>
<evidence type="ECO:0000256" key="3">
    <source>
        <dbReference type="ARBA" id="ARBA00022806"/>
    </source>
</evidence>
<name>A0A0G1YIP5_9BACT</name>
<dbReference type="InterPro" id="IPR050079">
    <property type="entry name" value="DEAD_box_RNA_helicase"/>
</dbReference>
<feature type="domain" description="Helicase C-terminal" evidence="10">
    <location>
        <begin position="227"/>
        <end position="391"/>
    </location>
</feature>
<dbReference type="PANTHER" id="PTHR47959">
    <property type="entry name" value="ATP-DEPENDENT RNA HELICASE RHLE-RELATED"/>
    <property type="match status" value="1"/>
</dbReference>
<dbReference type="PANTHER" id="PTHR47959:SF13">
    <property type="entry name" value="ATP-DEPENDENT RNA HELICASE RHLE"/>
    <property type="match status" value="1"/>
</dbReference>
<dbReference type="Gene3D" id="3.40.50.300">
    <property type="entry name" value="P-loop containing nucleotide triphosphate hydrolases"/>
    <property type="match status" value="2"/>
</dbReference>
<dbReference type="InterPro" id="IPR044742">
    <property type="entry name" value="DEAD/DEAH_RhlB"/>
</dbReference>
<dbReference type="STRING" id="1619044.UY92_C0001G0084"/>
<dbReference type="GO" id="GO:0003724">
    <property type="term" value="F:RNA helicase activity"/>
    <property type="evidence" value="ECO:0007669"/>
    <property type="project" value="InterPro"/>
</dbReference>
<keyword evidence="3 7" id="KW-0347">Helicase</keyword>
<organism evidence="12 13">
    <name type="scientific">Candidatus Magasanikbacteria bacterium GW2011_GWA2_56_11</name>
    <dbReference type="NCBI Taxonomy" id="1619044"/>
    <lineage>
        <taxon>Bacteria</taxon>
        <taxon>Candidatus Magasanikiibacteriota</taxon>
    </lineage>
</organism>
<dbReference type="InterPro" id="IPR011545">
    <property type="entry name" value="DEAD/DEAH_box_helicase_dom"/>
</dbReference>
<feature type="compositionally biased region" description="Basic residues" evidence="8">
    <location>
        <begin position="424"/>
        <end position="435"/>
    </location>
</feature>
<keyword evidence="2 7" id="KW-0378">Hydrolase</keyword>
<dbReference type="SMART" id="SM00487">
    <property type="entry name" value="DEXDc"/>
    <property type="match status" value="1"/>
</dbReference>
<dbReference type="GO" id="GO:0005524">
    <property type="term" value="F:ATP binding"/>
    <property type="evidence" value="ECO:0007669"/>
    <property type="project" value="UniProtKB-KW"/>
</dbReference>
<evidence type="ECO:0000256" key="4">
    <source>
        <dbReference type="ARBA" id="ARBA00022840"/>
    </source>
</evidence>
<dbReference type="PROSITE" id="PS51192">
    <property type="entry name" value="HELICASE_ATP_BIND_1"/>
    <property type="match status" value="1"/>
</dbReference>
<gene>
    <name evidence="12" type="ORF">UY92_C0001G0084</name>
</gene>
<dbReference type="Pfam" id="PF00270">
    <property type="entry name" value="DEAD"/>
    <property type="match status" value="1"/>
</dbReference>
<accession>A0A0G1YIP5</accession>
<dbReference type="AlphaFoldDB" id="A0A0G1YIP5"/>
<dbReference type="GO" id="GO:0016787">
    <property type="term" value="F:hydrolase activity"/>
    <property type="evidence" value="ECO:0007669"/>
    <property type="project" value="UniProtKB-KW"/>
</dbReference>
<keyword evidence="4 7" id="KW-0067">ATP-binding</keyword>
<dbReference type="PATRIC" id="fig|1619044.3.peg.97"/>
<evidence type="ECO:0000313" key="12">
    <source>
        <dbReference type="EMBL" id="KKW43070.1"/>
    </source>
</evidence>
<dbReference type="PROSITE" id="PS00039">
    <property type="entry name" value="DEAD_ATP_HELICASE"/>
    <property type="match status" value="1"/>
</dbReference>
<evidence type="ECO:0000256" key="7">
    <source>
        <dbReference type="RuleBase" id="RU000492"/>
    </source>
</evidence>
<dbReference type="InterPro" id="IPR014001">
    <property type="entry name" value="Helicase_ATP-bd"/>
</dbReference>
<dbReference type="PROSITE" id="PS51195">
    <property type="entry name" value="Q_MOTIF"/>
    <property type="match status" value="1"/>
</dbReference>
<protein>
    <submittedName>
        <fullName evidence="12">ATP-dependent RNA helicase</fullName>
    </submittedName>
</protein>
<evidence type="ECO:0000313" key="13">
    <source>
        <dbReference type="Proteomes" id="UP000033870"/>
    </source>
</evidence>
<feature type="domain" description="Helicase ATP-binding" evidence="9">
    <location>
        <begin position="48"/>
        <end position="216"/>
    </location>
</feature>
<dbReference type="GO" id="GO:0003676">
    <property type="term" value="F:nucleic acid binding"/>
    <property type="evidence" value="ECO:0007669"/>
    <property type="project" value="InterPro"/>
</dbReference>
<feature type="short sequence motif" description="Q motif" evidence="6">
    <location>
        <begin position="17"/>
        <end position="45"/>
    </location>
</feature>
<dbReference type="InterPro" id="IPR001650">
    <property type="entry name" value="Helicase_C-like"/>
</dbReference>
<evidence type="ECO:0000259" key="11">
    <source>
        <dbReference type="PROSITE" id="PS51195"/>
    </source>
</evidence>
<dbReference type="Pfam" id="PF00271">
    <property type="entry name" value="Helicase_C"/>
    <property type="match status" value="1"/>
</dbReference>
<evidence type="ECO:0000256" key="6">
    <source>
        <dbReference type="PROSITE-ProRule" id="PRU00552"/>
    </source>
</evidence>
<comment type="similarity">
    <text evidence="5 7">Belongs to the DEAD box helicase family.</text>
</comment>
<dbReference type="InterPro" id="IPR000629">
    <property type="entry name" value="RNA-helicase_DEAD-box_CS"/>
</dbReference>
<comment type="caution">
    <text evidence="12">The sequence shown here is derived from an EMBL/GenBank/DDBJ whole genome shotgun (WGS) entry which is preliminary data.</text>
</comment>
<dbReference type="PROSITE" id="PS51194">
    <property type="entry name" value="HELICASE_CTER"/>
    <property type="match status" value="1"/>
</dbReference>
<dbReference type="Proteomes" id="UP000033870">
    <property type="component" value="Unassembled WGS sequence"/>
</dbReference>
<evidence type="ECO:0000256" key="5">
    <source>
        <dbReference type="ARBA" id="ARBA00038437"/>
    </source>
</evidence>
<dbReference type="EMBL" id="LCRX01000001">
    <property type="protein sequence ID" value="KKW43070.1"/>
    <property type="molecule type" value="Genomic_DNA"/>
</dbReference>
<dbReference type="SUPFAM" id="SSF52540">
    <property type="entry name" value="P-loop containing nucleoside triphosphate hydrolases"/>
    <property type="match status" value="1"/>
</dbReference>
<dbReference type="CDD" id="cd18787">
    <property type="entry name" value="SF2_C_DEAD"/>
    <property type="match status" value="1"/>
</dbReference>
<feature type="domain" description="DEAD-box RNA helicase Q" evidence="11">
    <location>
        <begin position="17"/>
        <end position="45"/>
    </location>
</feature>
<dbReference type="CDD" id="cd00268">
    <property type="entry name" value="DEADc"/>
    <property type="match status" value="1"/>
</dbReference>